<sequence>MATVKTAPTPGPKPDYFVVEDHLKCQTGEGEKSIDMRIPLDRIELFMDMGELDLASQKLPRYTLDNILWPEDRDELVKMRDGAKVIEIITEFTKALGKRMGADMGESEPSIASSESIERPSDTTSDTDSE</sequence>
<evidence type="ECO:0000256" key="1">
    <source>
        <dbReference type="SAM" id="MobiDB-lite"/>
    </source>
</evidence>
<dbReference type="EMBL" id="QZVS01000085">
    <property type="protein sequence ID" value="RJT88127.1"/>
    <property type="molecule type" value="Genomic_DNA"/>
</dbReference>
<dbReference type="RefSeq" id="WP_119974935.1">
    <property type="nucleotide sequence ID" value="NZ_JBHSQA010000012.1"/>
</dbReference>
<evidence type="ECO:0008006" key="4">
    <source>
        <dbReference type="Google" id="ProtNLM"/>
    </source>
</evidence>
<reference evidence="2 3" key="1">
    <citation type="submission" date="2018-09" db="EMBL/GenBank/DDBJ databases">
        <title>Novel species of Cryobacterium.</title>
        <authorList>
            <person name="Liu Q."/>
            <person name="Xin Y.-H."/>
        </authorList>
    </citation>
    <scope>NUCLEOTIDE SEQUENCE [LARGE SCALE GENOMIC DNA]</scope>
    <source>
        <strain evidence="2 3">Hh39</strain>
    </source>
</reference>
<name>A0A3A5MDC2_9MICO</name>
<feature type="region of interest" description="Disordered" evidence="1">
    <location>
        <begin position="100"/>
        <end position="130"/>
    </location>
</feature>
<dbReference type="Proteomes" id="UP000272015">
    <property type="component" value="Unassembled WGS sequence"/>
</dbReference>
<comment type="caution">
    <text evidence="2">The sequence shown here is derived from an EMBL/GenBank/DDBJ whole genome shotgun (WGS) entry which is preliminary data.</text>
</comment>
<accession>A0A3A5MDC2</accession>
<organism evidence="2 3">
    <name type="scientific">Cryobacterium melibiosiphilum</name>
    <dbReference type="NCBI Taxonomy" id="995039"/>
    <lineage>
        <taxon>Bacteria</taxon>
        <taxon>Bacillati</taxon>
        <taxon>Actinomycetota</taxon>
        <taxon>Actinomycetes</taxon>
        <taxon>Micrococcales</taxon>
        <taxon>Microbacteriaceae</taxon>
        <taxon>Cryobacterium</taxon>
    </lineage>
</organism>
<protein>
    <recommendedName>
        <fullName evidence="4">Tail assembly chaperone</fullName>
    </recommendedName>
</protein>
<dbReference type="OrthoDB" id="5117794at2"/>
<keyword evidence="3" id="KW-1185">Reference proteome</keyword>
<evidence type="ECO:0000313" key="3">
    <source>
        <dbReference type="Proteomes" id="UP000272015"/>
    </source>
</evidence>
<dbReference type="AlphaFoldDB" id="A0A3A5MDC2"/>
<evidence type="ECO:0000313" key="2">
    <source>
        <dbReference type="EMBL" id="RJT88127.1"/>
    </source>
</evidence>
<proteinExistence type="predicted"/>
<gene>
    <name evidence="2" type="ORF">D6T64_12130</name>
</gene>